<sequence>MDPSIPSSSCSSIGLKLLGSTLAISHSRAYSQGCSFFPHRKQLSPRAPSISFWNHPTASFPHLSSQLKTPSLFSSGISLQCHLLSGFPATLSRLQFFLKLASSSSCSYHSHYSEWILIDPSIPSSSCSSIGLKPLGGTLAFSRFRAYNQGSSFSPHPLLLERLFMFVDEGKALLLGWAAPCSRDGEIASA</sequence>
<keyword evidence="2" id="KW-1185">Reference proteome</keyword>
<organism evidence="1 2">
    <name type="scientific">Platanthera guangdongensis</name>
    <dbReference type="NCBI Taxonomy" id="2320717"/>
    <lineage>
        <taxon>Eukaryota</taxon>
        <taxon>Viridiplantae</taxon>
        <taxon>Streptophyta</taxon>
        <taxon>Embryophyta</taxon>
        <taxon>Tracheophyta</taxon>
        <taxon>Spermatophyta</taxon>
        <taxon>Magnoliopsida</taxon>
        <taxon>Liliopsida</taxon>
        <taxon>Asparagales</taxon>
        <taxon>Orchidaceae</taxon>
        <taxon>Orchidoideae</taxon>
        <taxon>Orchideae</taxon>
        <taxon>Orchidinae</taxon>
        <taxon>Platanthera</taxon>
    </lineage>
</organism>
<protein>
    <submittedName>
        <fullName evidence="1">Uncharacterized protein</fullName>
    </submittedName>
</protein>
<evidence type="ECO:0000313" key="2">
    <source>
        <dbReference type="Proteomes" id="UP001412067"/>
    </source>
</evidence>
<accession>A0ABR2MHP6</accession>
<comment type="caution">
    <text evidence="1">The sequence shown here is derived from an EMBL/GenBank/DDBJ whole genome shotgun (WGS) entry which is preliminary data.</text>
</comment>
<dbReference type="Proteomes" id="UP001412067">
    <property type="component" value="Unassembled WGS sequence"/>
</dbReference>
<gene>
    <name evidence="1" type="ORF">KSP40_PGU000483</name>
</gene>
<dbReference type="EMBL" id="JBBWWR010000007">
    <property type="protein sequence ID" value="KAK8963677.1"/>
    <property type="molecule type" value="Genomic_DNA"/>
</dbReference>
<evidence type="ECO:0000313" key="1">
    <source>
        <dbReference type="EMBL" id="KAK8963677.1"/>
    </source>
</evidence>
<name>A0ABR2MHP6_9ASPA</name>
<reference evidence="1 2" key="1">
    <citation type="journal article" date="2022" name="Nat. Plants">
        <title>Genomes of leafy and leafless Platanthera orchids illuminate the evolution of mycoheterotrophy.</title>
        <authorList>
            <person name="Li M.H."/>
            <person name="Liu K.W."/>
            <person name="Li Z."/>
            <person name="Lu H.C."/>
            <person name="Ye Q.L."/>
            <person name="Zhang D."/>
            <person name="Wang J.Y."/>
            <person name="Li Y.F."/>
            <person name="Zhong Z.M."/>
            <person name="Liu X."/>
            <person name="Yu X."/>
            <person name="Liu D.K."/>
            <person name="Tu X.D."/>
            <person name="Liu B."/>
            <person name="Hao Y."/>
            <person name="Liao X.Y."/>
            <person name="Jiang Y.T."/>
            <person name="Sun W.H."/>
            <person name="Chen J."/>
            <person name="Chen Y.Q."/>
            <person name="Ai Y."/>
            <person name="Zhai J.W."/>
            <person name="Wu S.S."/>
            <person name="Zhou Z."/>
            <person name="Hsiao Y.Y."/>
            <person name="Wu W.L."/>
            <person name="Chen Y.Y."/>
            <person name="Lin Y.F."/>
            <person name="Hsu J.L."/>
            <person name="Li C.Y."/>
            <person name="Wang Z.W."/>
            <person name="Zhao X."/>
            <person name="Zhong W.Y."/>
            <person name="Ma X.K."/>
            <person name="Ma L."/>
            <person name="Huang J."/>
            <person name="Chen G.Z."/>
            <person name="Huang M.Z."/>
            <person name="Huang L."/>
            <person name="Peng D.H."/>
            <person name="Luo Y.B."/>
            <person name="Zou S.Q."/>
            <person name="Chen S.P."/>
            <person name="Lan S."/>
            <person name="Tsai W.C."/>
            <person name="Van de Peer Y."/>
            <person name="Liu Z.J."/>
        </authorList>
    </citation>
    <scope>NUCLEOTIDE SEQUENCE [LARGE SCALE GENOMIC DNA]</scope>
    <source>
        <strain evidence="1">Lor288</strain>
    </source>
</reference>
<proteinExistence type="predicted"/>